<organism evidence="1 2">
    <name type="scientific">Denitromonas iodatirespirans</name>
    <dbReference type="NCBI Taxonomy" id="2795389"/>
    <lineage>
        <taxon>Bacteria</taxon>
        <taxon>Pseudomonadati</taxon>
        <taxon>Pseudomonadota</taxon>
        <taxon>Betaproteobacteria</taxon>
        <taxon>Rhodocyclales</taxon>
        <taxon>Zoogloeaceae</taxon>
        <taxon>Denitromonas</taxon>
    </lineage>
</organism>
<dbReference type="CDD" id="cd05560">
    <property type="entry name" value="Xcc1710_like"/>
    <property type="match status" value="1"/>
</dbReference>
<dbReference type="Proteomes" id="UP000694660">
    <property type="component" value="Unassembled WGS sequence"/>
</dbReference>
<accession>A0A944DMP9</accession>
<dbReference type="InterPro" id="IPR007523">
    <property type="entry name" value="NDUFAF3/AAMDC"/>
</dbReference>
<comment type="caution">
    <text evidence="1">The sequence shown here is derived from an EMBL/GenBank/DDBJ whole genome shotgun (WGS) entry which is preliminary data.</text>
</comment>
<dbReference type="PANTHER" id="PTHR21192">
    <property type="entry name" value="NUCLEAR PROTEIN E3-3"/>
    <property type="match status" value="1"/>
</dbReference>
<dbReference type="AlphaFoldDB" id="A0A944DMP9"/>
<dbReference type="RefSeq" id="WP_214361231.1">
    <property type="nucleotide sequence ID" value="NZ_JAEKFT010000009.1"/>
</dbReference>
<gene>
    <name evidence="1" type="ORF">I8J34_09850</name>
</gene>
<dbReference type="SUPFAM" id="SSF64076">
    <property type="entry name" value="MTH938-like"/>
    <property type="match status" value="1"/>
</dbReference>
<sequence>MKLQPDTITDKNVITGYGPEFVQVNGADYRGNLAVLPDRIEAGWTAGGFDALSAADFATLAALGCEVLLIGTGERQRFPSPALLRPLIEARIGFEIMDVPAACRTYNILVGENRNVAAALLFDPG</sequence>
<proteinExistence type="predicted"/>
<dbReference type="PANTHER" id="PTHR21192:SF2">
    <property type="entry name" value="NADH DEHYDROGENASE [UBIQUINONE] 1 ALPHA SUBCOMPLEX ASSEMBLY FACTOR 3"/>
    <property type="match status" value="1"/>
</dbReference>
<dbReference type="InterPro" id="IPR036748">
    <property type="entry name" value="MTH938-like_sf"/>
</dbReference>
<name>A0A944DMP9_DENI1</name>
<reference evidence="2" key="1">
    <citation type="journal article" date="2022" name="ISME J.">
        <title>Genetic and phylogenetic analysis of dissimilatory iodate-reducing bacteria identifies potential niches across the world's oceans.</title>
        <authorList>
            <person name="Reyes-Umana V."/>
            <person name="Henning Z."/>
            <person name="Lee K."/>
            <person name="Barnum T.P."/>
            <person name="Coates J.D."/>
        </authorList>
    </citation>
    <scope>NUCLEOTIDE SEQUENCE [LARGE SCALE GENOMIC DNA]</scope>
    <source>
        <strain evidence="2">IR12</strain>
    </source>
</reference>
<keyword evidence="2" id="KW-1185">Reference proteome</keyword>
<protein>
    <submittedName>
        <fullName evidence="1">Mth938-like domain-containing protein</fullName>
    </submittedName>
</protein>
<evidence type="ECO:0000313" key="1">
    <source>
        <dbReference type="EMBL" id="MBT0961474.1"/>
    </source>
</evidence>
<evidence type="ECO:0000313" key="2">
    <source>
        <dbReference type="Proteomes" id="UP000694660"/>
    </source>
</evidence>
<dbReference type="EMBL" id="JAEKFT010000009">
    <property type="protein sequence ID" value="MBT0961474.1"/>
    <property type="molecule type" value="Genomic_DNA"/>
</dbReference>
<dbReference type="Gene3D" id="3.40.1230.10">
    <property type="entry name" value="MTH938-like"/>
    <property type="match status" value="1"/>
</dbReference>
<dbReference type="Pfam" id="PF04430">
    <property type="entry name" value="DUF498"/>
    <property type="match status" value="1"/>
</dbReference>